<evidence type="ECO:0000313" key="11">
    <source>
        <dbReference type="Proteomes" id="UP001230188"/>
    </source>
</evidence>
<feature type="compositionally biased region" description="Low complexity" evidence="8">
    <location>
        <begin position="384"/>
        <end position="395"/>
    </location>
</feature>
<keyword evidence="3 6" id="KW-0547">Nucleotide-binding</keyword>
<dbReference type="Proteomes" id="UP001230188">
    <property type="component" value="Unassembled WGS sequence"/>
</dbReference>
<dbReference type="InterPro" id="IPR027640">
    <property type="entry name" value="Kinesin-like_fam"/>
</dbReference>
<keyword evidence="4 6" id="KW-0067">ATP-binding</keyword>
<evidence type="ECO:0000256" key="5">
    <source>
        <dbReference type="ARBA" id="ARBA00023054"/>
    </source>
</evidence>
<feature type="region of interest" description="Disordered" evidence="8">
    <location>
        <begin position="490"/>
        <end position="510"/>
    </location>
</feature>
<dbReference type="SMART" id="SM00129">
    <property type="entry name" value="KISc"/>
    <property type="match status" value="1"/>
</dbReference>
<name>A0AAD7UG12_9STRA</name>
<accession>A0AAD7UG12</accession>
<proteinExistence type="inferred from homology"/>
<gene>
    <name evidence="10" type="ORF">CTAYLR_000367</name>
</gene>
<dbReference type="PRINTS" id="PR00380">
    <property type="entry name" value="KINESINHEAVY"/>
</dbReference>
<evidence type="ECO:0000256" key="8">
    <source>
        <dbReference type="SAM" id="MobiDB-lite"/>
    </source>
</evidence>
<evidence type="ECO:0000256" key="3">
    <source>
        <dbReference type="ARBA" id="ARBA00022741"/>
    </source>
</evidence>
<evidence type="ECO:0000313" key="10">
    <source>
        <dbReference type="EMBL" id="KAJ8605171.1"/>
    </source>
</evidence>
<dbReference type="GO" id="GO:0005874">
    <property type="term" value="C:microtubule"/>
    <property type="evidence" value="ECO:0007669"/>
    <property type="project" value="UniProtKB-KW"/>
</dbReference>
<feature type="compositionally biased region" description="Basic residues" evidence="8">
    <location>
        <begin position="368"/>
        <end position="383"/>
    </location>
</feature>
<dbReference type="PROSITE" id="PS50067">
    <property type="entry name" value="KINESIN_MOTOR_2"/>
    <property type="match status" value="1"/>
</dbReference>
<dbReference type="GO" id="GO:0005524">
    <property type="term" value="F:ATP binding"/>
    <property type="evidence" value="ECO:0007669"/>
    <property type="project" value="UniProtKB-UniRule"/>
</dbReference>
<keyword evidence="11" id="KW-1185">Reference proteome</keyword>
<sequence>MTRTFNVKVAVRVRPVLPHDRQDKVVVVVSRSRSRQKKHVVTVLDPDKTHPGRKQEIDYLRADYIRERSFEFDYVYGPEHDTIQVFSEAVRPLVKVVLEGVNATIFAYGQTGSGKTHTMLGHRGETGVMRLTLEHLFQDAGAQARFVVSFVELYNEEIRDLLAGAGNGDHGGLELREDPVRGATIAGVTEVSANDVDTVMGLLHRGNERRTQESTRANAESSRSHAILQISVVSHSTVRDRQVVRVQRLSKLSMIDLAGSERAAETNNRGIRLTEGARINRSLLALGNVINALRKNDGAKYVNFRDSKLTRILKDSLGGNCRTLMLAHASPATSSFEETMNTLKYANRARAIKNSIKENIRRIEPIQQHHHQQHHNNHHHHQRQQQQQQQQQQQRARPSLRRENSRSSSVASGDAGMSHLKHKLRERKAARPQLPLKEAKLHLNPPALARGAAAAAPPLRGEQLQKTRKDVIGQLKEAVQLRRTVHEMVTRAPSPAPEASHSGGSSMAQRDPLGYVSHVLLSSRGSGSESTSAQPLVQRAQRECESLKRALKRNLEKQQGLFAALEGTDAAAKPAVKEQLLSLIEAGSHEYDALLEAEMRVVGRELERLTRVEAQQQQQQQQQNRDVSDVHEIALKKLELQVRLRNGVIRKLVAELDRRSSSRYRKRDAAQQHNLHHYQEQQLLSVEAGGGRPRSAGEEASRILADLVGSHEFLKYLPNDDDDDDDDDARGGVVLPKVEMAEKPLPLGARHHEAPPLRWRR</sequence>
<dbReference type="GO" id="GO:0003777">
    <property type="term" value="F:microtubule motor activity"/>
    <property type="evidence" value="ECO:0007669"/>
    <property type="project" value="InterPro"/>
</dbReference>
<dbReference type="GO" id="GO:0051231">
    <property type="term" value="P:spindle elongation"/>
    <property type="evidence" value="ECO:0007669"/>
    <property type="project" value="TreeGrafter"/>
</dbReference>
<dbReference type="Gene3D" id="3.40.850.10">
    <property type="entry name" value="Kinesin motor domain"/>
    <property type="match status" value="1"/>
</dbReference>
<comment type="similarity">
    <text evidence="6 7">Belongs to the TRAFAC class myosin-kinesin ATPase superfamily. Kinesin family.</text>
</comment>
<organism evidence="10 11">
    <name type="scientific">Chrysophaeum taylorii</name>
    <dbReference type="NCBI Taxonomy" id="2483200"/>
    <lineage>
        <taxon>Eukaryota</taxon>
        <taxon>Sar</taxon>
        <taxon>Stramenopiles</taxon>
        <taxon>Ochrophyta</taxon>
        <taxon>Pelagophyceae</taxon>
        <taxon>Pelagomonadales</taxon>
        <taxon>Pelagomonadaceae</taxon>
        <taxon>Chrysophaeum</taxon>
    </lineage>
</organism>
<feature type="binding site" evidence="6">
    <location>
        <begin position="109"/>
        <end position="116"/>
    </location>
    <ligand>
        <name>ATP</name>
        <dbReference type="ChEBI" id="CHEBI:30616"/>
    </ligand>
</feature>
<dbReference type="GO" id="GO:0007018">
    <property type="term" value="P:microtubule-based movement"/>
    <property type="evidence" value="ECO:0007669"/>
    <property type="project" value="InterPro"/>
</dbReference>
<feature type="compositionally biased region" description="Acidic residues" evidence="8">
    <location>
        <begin position="719"/>
        <end position="728"/>
    </location>
</feature>
<dbReference type="PANTHER" id="PTHR47969">
    <property type="entry name" value="CHROMOSOME-ASSOCIATED KINESIN KIF4A-RELATED"/>
    <property type="match status" value="1"/>
</dbReference>
<dbReference type="InterPro" id="IPR036961">
    <property type="entry name" value="Kinesin_motor_dom_sf"/>
</dbReference>
<comment type="caution">
    <text evidence="10">The sequence shown here is derived from an EMBL/GenBank/DDBJ whole genome shotgun (WGS) entry which is preliminary data.</text>
</comment>
<dbReference type="GO" id="GO:0008017">
    <property type="term" value="F:microtubule binding"/>
    <property type="evidence" value="ECO:0007669"/>
    <property type="project" value="InterPro"/>
</dbReference>
<dbReference type="InterPro" id="IPR027417">
    <property type="entry name" value="P-loop_NTPase"/>
</dbReference>
<dbReference type="PROSITE" id="PS00411">
    <property type="entry name" value="KINESIN_MOTOR_1"/>
    <property type="match status" value="1"/>
</dbReference>
<keyword evidence="6 7" id="KW-0505">Motor protein</keyword>
<evidence type="ECO:0000256" key="2">
    <source>
        <dbReference type="ARBA" id="ARBA00022490"/>
    </source>
</evidence>
<feature type="region of interest" description="Disordered" evidence="8">
    <location>
        <begin position="368"/>
        <end position="420"/>
    </location>
</feature>
<evidence type="ECO:0000256" key="6">
    <source>
        <dbReference type="PROSITE-ProRule" id="PRU00283"/>
    </source>
</evidence>
<keyword evidence="2" id="KW-0963">Cytoplasm</keyword>
<dbReference type="PANTHER" id="PTHR47969:SF15">
    <property type="entry name" value="CHROMOSOME-ASSOCIATED KINESIN KIF4A-RELATED"/>
    <property type="match status" value="1"/>
</dbReference>
<dbReference type="GO" id="GO:0005737">
    <property type="term" value="C:cytoplasm"/>
    <property type="evidence" value="ECO:0007669"/>
    <property type="project" value="UniProtKB-SubCell"/>
</dbReference>
<feature type="region of interest" description="Disordered" evidence="8">
    <location>
        <begin position="717"/>
        <end position="761"/>
    </location>
</feature>
<reference evidence="10" key="1">
    <citation type="submission" date="2023-01" db="EMBL/GenBank/DDBJ databases">
        <title>Metagenome sequencing of chrysophaentin producing Chrysophaeum taylorii.</title>
        <authorList>
            <person name="Davison J."/>
            <person name="Bewley C."/>
        </authorList>
    </citation>
    <scope>NUCLEOTIDE SEQUENCE</scope>
    <source>
        <strain evidence="10">NIES-1699</strain>
    </source>
</reference>
<dbReference type="GO" id="GO:0007052">
    <property type="term" value="P:mitotic spindle organization"/>
    <property type="evidence" value="ECO:0007669"/>
    <property type="project" value="TreeGrafter"/>
</dbReference>
<dbReference type="GO" id="GO:0005875">
    <property type="term" value="C:microtubule associated complex"/>
    <property type="evidence" value="ECO:0007669"/>
    <property type="project" value="TreeGrafter"/>
</dbReference>
<evidence type="ECO:0000259" key="9">
    <source>
        <dbReference type="PROSITE" id="PS50067"/>
    </source>
</evidence>
<dbReference type="AlphaFoldDB" id="A0AAD7UG12"/>
<dbReference type="InterPro" id="IPR019821">
    <property type="entry name" value="Kinesin_motor_CS"/>
</dbReference>
<keyword evidence="7" id="KW-0493">Microtubule</keyword>
<dbReference type="SUPFAM" id="SSF52540">
    <property type="entry name" value="P-loop containing nucleoside triphosphate hydrolases"/>
    <property type="match status" value="1"/>
</dbReference>
<dbReference type="EMBL" id="JAQMWT010000317">
    <property type="protein sequence ID" value="KAJ8605171.1"/>
    <property type="molecule type" value="Genomic_DNA"/>
</dbReference>
<feature type="domain" description="Kinesin motor" evidence="9">
    <location>
        <begin position="6"/>
        <end position="352"/>
    </location>
</feature>
<dbReference type="InterPro" id="IPR001752">
    <property type="entry name" value="Kinesin_motor_dom"/>
</dbReference>
<evidence type="ECO:0000256" key="4">
    <source>
        <dbReference type="ARBA" id="ARBA00022840"/>
    </source>
</evidence>
<keyword evidence="5" id="KW-0175">Coiled coil</keyword>
<evidence type="ECO:0000256" key="7">
    <source>
        <dbReference type="RuleBase" id="RU000394"/>
    </source>
</evidence>
<evidence type="ECO:0000256" key="1">
    <source>
        <dbReference type="ARBA" id="ARBA00004496"/>
    </source>
</evidence>
<dbReference type="Pfam" id="PF00225">
    <property type="entry name" value="Kinesin"/>
    <property type="match status" value="1"/>
</dbReference>
<comment type="subcellular location">
    <subcellularLocation>
        <location evidence="1">Cytoplasm</location>
    </subcellularLocation>
</comment>
<protein>
    <recommendedName>
        <fullName evidence="7">Kinesin-like protein</fullName>
    </recommendedName>
</protein>